<gene>
    <name evidence="1" type="ORF">Solivirus4_12</name>
</gene>
<evidence type="ECO:0000313" key="1">
    <source>
        <dbReference type="EMBL" id="AYV86051.1"/>
    </source>
</evidence>
<protein>
    <submittedName>
        <fullName evidence="1">Uncharacterized protein</fullName>
    </submittedName>
</protein>
<organism evidence="1">
    <name type="scientific">Solivirus sp</name>
    <dbReference type="NCBI Taxonomy" id="2487772"/>
    <lineage>
        <taxon>Viruses</taxon>
        <taxon>Pithoviruses</taxon>
    </lineage>
</organism>
<accession>A0A3G5AIC1</accession>
<dbReference type="EMBL" id="MK072492">
    <property type="protein sequence ID" value="AYV86051.1"/>
    <property type="molecule type" value="Genomic_DNA"/>
</dbReference>
<proteinExistence type="predicted"/>
<sequence>MAKRLDDILEEETKLFGKRVSKFQETPSDTNQSEVEKIERLLNVKNPVGHFVSYRNDFYIISQLSGSNITLLSLTRSEILDLLVNETSELQFNFTLRPIDINTFPNFTLYENLSRCKLIYSAPIFPELTGIDLSSDRIVELCSFHFEMQFSCEHFDAQITKIEVVNKKIQLECALAGLENNDYKHHYLKLYCEYVKTRYSNIKQELEWFHRISQIPTLLLEFRDKFTINISEVYVLKFRLERITP</sequence>
<name>A0A3G5AIC1_9VIRU</name>
<reference evidence="1" key="1">
    <citation type="submission" date="2018-10" db="EMBL/GenBank/DDBJ databases">
        <title>Hidden diversity of soil giant viruses.</title>
        <authorList>
            <person name="Schulz F."/>
            <person name="Alteio L."/>
            <person name="Goudeau D."/>
            <person name="Ryan E.M."/>
            <person name="Malmstrom R.R."/>
            <person name="Blanchard J."/>
            <person name="Woyke T."/>
        </authorList>
    </citation>
    <scope>NUCLEOTIDE SEQUENCE</scope>
    <source>
        <strain evidence="1">SOV1</strain>
    </source>
</reference>